<accession>A0ABD3Q626</accession>
<gene>
    <name evidence="2" type="ORF">HJC23_000819</name>
</gene>
<evidence type="ECO:0000256" key="1">
    <source>
        <dbReference type="SAM" id="MobiDB-lite"/>
    </source>
</evidence>
<keyword evidence="3" id="KW-1185">Reference proteome</keyword>
<sequence length="730" mass="80800">MVTQRKNDKRFKMELHAISVSEIANHENDCVYDLQALLGNTLSGLVDPNDDILHLILHKMGNAVISKILFQPPTPPNALSYFGESTNLKVTYLWIYSSNGTLIPALHVTHPNANDDSSTVNARYGGAGAAGKYTLLYSHGNAEDLGLIAHFLTDLARLLGVNVLCYDYAGYGKSTDVVSVSCFLREYGQELEGWKRNKSSSNRADTQGDDDTIFVAPMVYPQSLDGAGDEFDFIDDETEDDLDDGNSSCLGSCDGDAGYVYGREEKEEDSGGYFTNACGASNYEFQVDGGRAEGRLFYRSNNQRMEETRPLPKYFTNGNSDGRSMSPKARRRNLLARHSWTAPAPSEQQCYNDIQSAFEYLTRVKKVPPKNILMYGKSVGSGPTCWLAQKLCTESHPTDDSIVPEGREECNDVGNPGIVSQAPGGVILHSPFLSVIRVVLDVGFTAIGDLFPNVDRVNDFTCPVYVIHGTQDEIVPFYHGEALFNLIPDSSKTVPFWARGAGHNNIEMEMPTAYIKRLQQFIRQCDRLLYPTGKSTSVPNKMMSACQPQLPTSPVKAFNDAASSGEMHTSSRPVIKRYASQDSSNWAANAQSNTFASNYHLSGNDHLVQEQKSMNKQRKQRGTLVMKSSHNSKQQMNYPVGTSQLTSTSQPNSNAEWRQKQLLMEQYQQQRLQLQGQAASQQYLSQTQQYRTQRGQYLRTNSVPVAVSQQAQVAGGVGSGARFAAFYGRE</sequence>
<dbReference type="SUPFAM" id="SSF53474">
    <property type="entry name" value="alpha/beta-Hydrolases"/>
    <property type="match status" value="1"/>
</dbReference>
<dbReference type="Proteomes" id="UP001516023">
    <property type="component" value="Unassembled WGS sequence"/>
</dbReference>
<dbReference type="PANTHER" id="PTHR12277">
    <property type="entry name" value="ALPHA/BETA HYDROLASE DOMAIN-CONTAINING PROTEIN"/>
    <property type="match status" value="1"/>
</dbReference>
<evidence type="ECO:0000313" key="3">
    <source>
        <dbReference type="Proteomes" id="UP001516023"/>
    </source>
</evidence>
<dbReference type="EMBL" id="JABMIG020000071">
    <property type="protein sequence ID" value="KAL3795461.1"/>
    <property type="molecule type" value="Genomic_DNA"/>
</dbReference>
<evidence type="ECO:0008006" key="4">
    <source>
        <dbReference type="Google" id="ProtNLM"/>
    </source>
</evidence>
<dbReference type="InterPro" id="IPR029058">
    <property type="entry name" value="AB_hydrolase_fold"/>
</dbReference>
<organism evidence="2 3">
    <name type="scientific">Cyclotella cryptica</name>
    <dbReference type="NCBI Taxonomy" id="29204"/>
    <lineage>
        <taxon>Eukaryota</taxon>
        <taxon>Sar</taxon>
        <taxon>Stramenopiles</taxon>
        <taxon>Ochrophyta</taxon>
        <taxon>Bacillariophyta</taxon>
        <taxon>Coscinodiscophyceae</taxon>
        <taxon>Thalassiosirophycidae</taxon>
        <taxon>Stephanodiscales</taxon>
        <taxon>Stephanodiscaceae</taxon>
        <taxon>Cyclotella</taxon>
    </lineage>
</organism>
<proteinExistence type="predicted"/>
<dbReference type="Gene3D" id="3.40.50.1820">
    <property type="entry name" value="alpha/beta hydrolase"/>
    <property type="match status" value="2"/>
</dbReference>
<feature type="compositionally biased region" description="Polar residues" evidence="1">
    <location>
        <begin position="626"/>
        <end position="655"/>
    </location>
</feature>
<dbReference type="PANTHER" id="PTHR12277:SF81">
    <property type="entry name" value="PROTEIN ABHD13"/>
    <property type="match status" value="1"/>
</dbReference>
<name>A0ABD3Q626_9STRA</name>
<comment type="caution">
    <text evidence="2">The sequence shown here is derived from an EMBL/GenBank/DDBJ whole genome shotgun (WGS) entry which is preliminary data.</text>
</comment>
<protein>
    <recommendedName>
        <fullName evidence="4">Serine aminopeptidase S33 domain-containing protein</fullName>
    </recommendedName>
</protein>
<evidence type="ECO:0000313" key="2">
    <source>
        <dbReference type="EMBL" id="KAL3795461.1"/>
    </source>
</evidence>
<dbReference type="AlphaFoldDB" id="A0ABD3Q626"/>
<reference evidence="2 3" key="1">
    <citation type="journal article" date="2020" name="G3 (Bethesda)">
        <title>Improved Reference Genome for Cyclotella cryptica CCMP332, a Model for Cell Wall Morphogenesis, Salinity Adaptation, and Lipid Production in Diatoms (Bacillariophyta).</title>
        <authorList>
            <person name="Roberts W.R."/>
            <person name="Downey K.M."/>
            <person name="Ruck E.C."/>
            <person name="Traller J.C."/>
            <person name="Alverson A.J."/>
        </authorList>
    </citation>
    <scope>NUCLEOTIDE SEQUENCE [LARGE SCALE GENOMIC DNA]</scope>
    <source>
        <strain evidence="2 3">CCMP332</strain>
    </source>
</reference>
<feature type="region of interest" description="Disordered" evidence="1">
    <location>
        <begin position="609"/>
        <end position="655"/>
    </location>
</feature>